<accession>A0AB33BMP4</accession>
<organism evidence="1 2">
    <name type="scientific">Microcystis aeruginosa PCC 7806SL</name>
    <dbReference type="NCBI Taxonomy" id="1903187"/>
    <lineage>
        <taxon>Bacteria</taxon>
        <taxon>Bacillati</taxon>
        <taxon>Cyanobacteriota</taxon>
        <taxon>Cyanophyceae</taxon>
        <taxon>Oscillatoriophycideae</taxon>
        <taxon>Chroococcales</taxon>
        <taxon>Microcystaceae</taxon>
        <taxon>Microcystis</taxon>
    </lineage>
</organism>
<keyword evidence="2" id="KW-1185">Reference proteome</keyword>
<proteinExistence type="predicted"/>
<evidence type="ECO:0000313" key="1">
    <source>
        <dbReference type="EMBL" id="ARI80096.1"/>
    </source>
</evidence>
<evidence type="ECO:0000313" key="2">
    <source>
        <dbReference type="Proteomes" id="UP000192439"/>
    </source>
</evidence>
<dbReference type="EMBL" id="CP020771">
    <property type="protein sequence ID" value="ARI80096.1"/>
    <property type="molecule type" value="Genomic_DNA"/>
</dbReference>
<gene>
    <name evidence="1" type="ORF">BH695_0815</name>
</gene>
<sequence length="38" mass="4559">MKKQDFRWEQVKAEEQINYLTKASIGHGIEKRVGKRQK</sequence>
<dbReference type="AlphaFoldDB" id="A0AB33BMP4"/>
<reference evidence="1 2" key="1">
    <citation type="journal article" date="2018" name="Harmful Algae">
        <title>The highly heterogeneous methylated genomes and diverse restriction-modification systems of bloom-forming Microcystis.</title>
        <authorList>
            <person name="Zhao L."/>
            <person name="Song Y."/>
            <person name="Li L."/>
            <person name="Gan N."/>
            <person name="Brand J.J."/>
            <person name="Song L."/>
        </authorList>
    </citation>
    <scope>NUCLEOTIDE SEQUENCE [LARGE SCALE GENOMIC DNA]</scope>
    <source>
        <strain evidence="1 2">PCC 7806SL</strain>
    </source>
</reference>
<dbReference type="Proteomes" id="UP000192439">
    <property type="component" value="Chromosome"/>
</dbReference>
<name>A0AB33BMP4_MICA7</name>
<protein>
    <submittedName>
        <fullName evidence="1">Uncharacterized protein</fullName>
    </submittedName>
</protein>